<evidence type="ECO:0000313" key="1">
    <source>
        <dbReference type="EMBL" id="KAJ9574554.1"/>
    </source>
</evidence>
<name>A0AAD7Z600_DIPPU</name>
<keyword evidence="2" id="KW-1185">Reference proteome</keyword>
<accession>A0AAD7Z600</accession>
<reference evidence="1" key="2">
    <citation type="submission" date="2023-05" db="EMBL/GenBank/DDBJ databases">
        <authorList>
            <person name="Fouks B."/>
        </authorList>
    </citation>
    <scope>NUCLEOTIDE SEQUENCE</scope>
    <source>
        <strain evidence="1">Stay&amp;Tobe</strain>
        <tissue evidence="1">Testes</tissue>
    </source>
</reference>
<protein>
    <submittedName>
        <fullName evidence="1">Uncharacterized protein</fullName>
    </submittedName>
</protein>
<dbReference type="EMBL" id="JASPKZ010010279">
    <property type="protein sequence ID" value="KAJ9574554.1"/>
    <property type="molecule type" value="Genomic_DNA"/>
</dbReference>
<organism evidence="1 2">
    <name type="scientific">Diploptera punctata</name>
    <name type="common">Pacific beetle cockroach</name>
    <dbReference type="NCBI Taxonomy" id="6984"/>
    <lineage>
        <taxon>Eukaryota</taxon>
        <taxon>Metazoa</taxon>
        <taxon>Ecdysozoa</taxon>
        <taxon>Arthropoda</taxon>
        <taxon>Hexapoda</taxon>
        <taxon>Insecta</taxon>
        <taxon>Pterygota</taxon>
        <taxon>Neoptera</taxon>
        <taxon>Polyneoptera</taxon>
        <taxon>Dictyoptera</taxon>
        <taxon>Blattodea</taxon>
        <taxon>Blaberoidea</taxon>
        <taxon>Blaberidae</taxon>
        <taxon>Diplopterinae</taxon>
        <taxon>Diploptera</taxon>
    </lineage>
</organism>
<sequence length="125" mass="14182">VLCTTCNLEYCKPVKAFKETILYAAVVVYVSRYRAKIHKVKVKINFHFLKLIRRFHVMSITQVISPSNPTKISPLVPGHHLPSSESAIIRHFGVRLDAHPLVVPQLMIHNRSRVLPPLSEQHGAT</sequence>
<proteinExistence type="predicted"/>
<comment type="caution">
    <text evidence="1">The sequence shown here is derived from an EMBL/GenBank/DDBJ whole genome shotgun (WGS) entry which is preliminary data.</text>
</comment>
<reference evidence="1" key="1">
    <citation type="journal article" date="2023" name="IScience">
        <title>Live-bearing cockroach genome reveals convergent evolutionary mechanisms linked to viviparity in insects and beyond.</title>
        <authorList>
            <person name="Fouks B."/>
            <person name="Harrison M.C."/>
            <person name="Mikhailova A.A."/>
            <person name="Marchal E."/>
            <person name="English S."/>
            <person name="Carruthers M."/>
            <person name="Jennings E.C."/>
            <person name="Chiamaka E.L."/>
            <person name="Frigard R.A."/>
            <person name="Pippel M."/>
            <person name="Attardo G.M."/>
            <person name="Benoit J.B."/>
            <person name="Bornberg-Bauer E."/>
            <person name="Tobe S.S."/>
        </authorList>
    </citation>
    <scope>NUCLEOTIDE SEQUENCE</scope>
    <source>
        <strain evidence="1">Stay&amp;Tobe</strain>
    </source>
</reference>
<dbReference type="AlphaFoldDB" id="A0AAD7Z600"/>
<dbReference type="Proteomes" id="UP001233999">
    <property type="component" value="Unassembled WGS sequence"/>
</dbReference>
<feature type="non-terminal residue" evidence="1">
    <location>
        <position position="1"/>
    </location>
</feature>
<gene>
    <name evidence="1" type="ORF">L9F63_008293</name>
</gene>
<evidence type="ECO:0000313" key="2">
    <source>
        <dbReference type="Proteomes" id="UP001233999"/>
    </source>
</evidence>